<evidence type="ECO:0000313" key="3">
    <source>
        <dbReference type="Proteomes" id="UP000485058"/>
    </source>
</evidence>
<feature type="non-terminal residue" evidence="2">
    <location>
        <position position="155"/>
    </location>
</feature>
<reference evidence="2 3" key="1">
    <citation type="submission" date="2020-02" db="EMBL/GenBank/DDBJ databases">
        <title>Draft genome sequence of Haematococcus lacustris strain NIES-144.</title>
        <authorList>
            <person name="Morimoto D."/>
            <person name="Nakagawa S."/>
            <person name="Yoshida T."/>
            <person name="Sawayama S."/>
        </authorList>
    </citation>
    <scope>NUCLEOTIDE SEQUENCE [LARGE SCALE GENOMIC DNA]</scope>
    <source>
        <strain evidence="2 3">NIES-144</strain>
    </source>
</reference>
<accession>A0A699ZV86</accession>
<comment type="caution">
    <text evidence="2">The sequence shown here is derived from an EMBL/GenBank/DDBJ whole genome shotgun (WGS) entry which is preliminary data.</text>
</comment>
<feature type="region of interest" description="Disordered" evidence="1">
    <location>
        <begin position="1"/>
        <end position="122"/>
    </location>
</feature>
<name>A0A699ZV86_HAELA</name>
<feature type="non-terminal residue" evidence="2">
    <location>
        <position position="1"/>
    </location>
</feature>
<gene>
    <name evidence="2" type="ORF">HaLaN_25010</name>
</gene>
<feature type="compositionally biased region" description="Polar residues" evidence="1">
    <location>
        <begin position="27"/>
        <end position="40"/>
    </location>
</feature>
<organism evidence="2 3">
    <name type="scientific">Haematococcus lacustris</name>
    <name type="common">Green alga</name>
    <name type="synonym">Haematococcus pluvialis</name>
    <dbReference type="NCBI Taxonomy" id="44745"/>
    <lineage>
        <taxon>Eukaryota</taxon>
        <taxon>Viridiplantae</taxon>
        <taxon>Chlorophyta</taxon>
        <taxon>core chlorophytes</taxon>
        <taxon>Chlorophyceae</taxon>
        <taxon>CS clade</taxon>
        <taxon>Chlamydomonadales</taxon>
        <taxon>Haematococcaceae</taxon>
        <taxon>Haematococcus</taxon>
    </lineage>
</organism>
<dbReference type="AlphaFoldDB" id="A0A699ZV86"/>
<protein>
    <submittedName>
        <fullName evidence="2">Uncharacterized protein</fullName>
    </submittedName>
</protein>
<sequence length="155" mass="16395">MEQQLAELRRSLQAAFNLPTLTPPTDPASSQPPSRTSLYSSARAAGLGSYPNPGSMGGPGAAPGFKRSSQGGMRRPGQGLTINTGRGGQGGALGRQRTEQDQGEPGSWAFAQPPHALKDKPVSTITIPPVRELPEAELTARVQAYTQWNADYKAR</sequence>
<evidence type="ECO:0000256" key="1">
    <source>
        <dbReference type="SAM" id="MobiDB-lite"/>
    </source>
</evidence>
<dbReference type="Proteomes" id="UP000485058">
    <property type="component" value="Unassembled WGS sequence"/>
</dbReference>
<dbReference type="EMBL" id="BLLF01003245">
    <property type="protein sequence ID" value="GFH26797.1"/>
    <property type="molecule type" value="Genomic_DNA"/>
</dbReference>
<keyword evidence="3" id="KW-1185">Reference proteome</keyword>
<proteinExistence type="predicted"/>
<evidence type="ECO:0000313" key="2">
    <source>
        <dbReference type="EMBL" id="GFH26797.1"/>
    </source>
</evidence>